<reference evidence="2" key="1">
    <citation type="journal article" date="2012" name="Science">
        <title>The Paleozoic origin of enzymatic lignin decomposition reconstructed from 31 fungal genomes.</title>
        <authorList>
            <person name="Floudas D."/>
            <person name="Binder M."/>
            <person name="Riley R."/>
            <person name="Barry K."/>
            <person name="Blanchette R.A."/>
            <person name="Henrissat B."/>
            <person name="Martinez A.T."/>
            <person name="Otillar R."/>
            <person name="Spatafora J.W."/>
            <person name="Yadav J.S."/>
            <person name="Aerts A."/>
            <person name="Benoit I."/>
            <person name="Boyd A."/>
            <person name="Carlson A."/>
            <person name="Copeland A."/>
            <person name="Coutinho P.M."/>
            <person name="de Vries R.P."/>
            <person name="Ferreira P."/>
            <person name="Findley K."/>
            <person name="Foster B."/>
            <person name="Gaskell J."/>
            <person name="Glotzer D."/>
            <person name="Gorecki P."/>
            <person name="Heitman J."/>
            <person name="Hesse C."/>
            <person name="Hori C."/>
            <person name="Igarashi K."/>
            <person name="Jurgens J.A."/>
            <person name="Kallen N."/>
            <person name="Kersten P."/>
            <person name="Kohler A."/>
            <person name="Kuees U."/>
            <person name="Kumar T.K.A."/>
            <person name="Kuo A."/>
            <person name="LaButti K."/>
            <person name="Larrondo L.F."/>
            <person name="Lindquist E."/>
            <person name="Ling A."/>
            <person name="Lombard V."/>
            <person name="Lucas S."/>
            <person name="Lundell T."/>
            <person name="Martin R."/>
            <person name="McLaughlin D.J."/>
            <person name="Morgenstern I."/>
            <person name="Morin E."/>
            <person name="Murat C."/>
            <person name="Nagy L.G."/>
            <person name="Nolan M."/>
            <person name="Ohm R.A."/>
            <person name="Patyshakuliyeva A."/>
            <person name="Rokas A."/>
            <person name="Ruiz-Duenas F.J."/>
            <person name="Sabat G."/>
            <person name="Salamov A."/>
            <person name="Samejima M."/>
            <person name="Schmutz J."/>
            <person name="Slot J.C."/>
            <person name="St John F."/>
            <person name="Stenlid J."/>
            <person name="Sun H."/>
            <person name="Sun S."/>
            <person name="Syed K."/>
            <person name="Tsang A."/>
            <person name="Wiebenga A."/>
            <person name="Young D."/>
            <person name="Pisabarro A."/>
            <person name="Eastwood D.C."/>
            <person name="Martin F."/>
            <person name="Cullen D."/>
            <person name="Grigoriev I.V."/>
            <person name="Hibbett D.S."/>
        </authorList>
    </citation>
    <scope>NUCLEOTIDE SEQUENCE [LARGE SCALE GENOMIC DNA]</scope>
    <source>
        <strain evidence="2">MF3/22</strain>
    </source>
</reference>
<dbReference type="KEGG" id="fme:FOMMEDRAFT_24217"/>
<evidence type="ECO:0000313" key="2">
    <source>
        <dbReference type="Proteomes" id="UP000053630"/>
    </source>
</evidence>
<keyword evidence="2" id="KW-1185">Reference proteome</keyword>
<gene>
    <name evidence="1" type="ORF">FOMMEDRAFT_24217</name>
</gene>
<dbReference type="EMBL" id="JH717985">
    <property type="protein sequence ID" value="EJC97763.1"/>
    <property type="molecule type" value="Genomic_DNA"/>
</dbReference>
<proteinExistence type="predicted"/>
<dbReference type="GeneID" id="18678435"/>
<dbReference type="AlphaFoldDB" id="R7SGE9"/>
<sequence>MYVCSGGKLWIRQIYTHRKKGEREARSQERYQVDLSSRLLIALPPCASSLQPFKTCQLARPVKRVIMMNDPALPHLPFPPTITGSVQLLVKDDGDDLHHLHEARSHLISKDRSFPRSAFLSLIITAHLVRFNAHMKETGR</sequence>
<accession>R7SGE9</accession>
<protein>
    <submittedName>
        <fullName evidence="1">Uncharacterized protein</fullName>
    </submittedName>
</protein>
<evidence type="ECO:0000313" key="1">
    <source>
        <dbReference type="EMBL" id="EJC97763.1"/>
    </source>
</evidence>
<dbReference type="Proteomes" id="UP000053630">
    <property type="component" value="Unassembled WGS sequence"/>
</dbReference>
<name>R7SGE9_FOMME</name>
<dbReference type="RefSeq" id="XP_007271940.1">
    <property type="nucleotide sequence ID" value="XM_007271878.1"/>
</dbReference>
<organism evidence="1 2">
    <name type="scientific">Fomitiporia mediterranea (strain MF3/22)</name>
    <name type="common">Grapevine white-rot fungus</name>
    <dbReference type="NCBI Taxonomy" id="694068"/>
    <lineage>
        <taxon>Eukaryota</taxon>
        <taxon>Fungi</taxon>
        <taxon>Dikarya</taxon>
        <taxon>Basidiomycota</taxon>
        <taxon>Agaricomycotina</taxon>
        <taxon>Agaricomycetes</taxon>
        <taxon>Hymenochaetales</taxon>
        <taxon>Hymenochaetaceae</taxon>
        <taxon>Fomitiporia</taxon>
    </lineage>
</organism>